<gene>
    <name evidence="5 6" type="primary">bioC</name>
    <name evidence="6" type="ORF">IC620_09240</name>
</gene>
<organism evidence="6 7">
    <name type="scientific">Polycladospora coralii</name>
    <dbReference type="NCBI Taxonomy" id="2771432"/>
    <lineage>
        <taxon>Bacteria</taxon>
        <taxon>Bacillati</taxon>
        <taxon>Bacillota</taxon>
        <taxon>Bacilli</taxon>
        <taxon>Bacillales</taxon>
        <taxon>Thermoactinomycetaceae</taxon>
        <taxon>Polycladospora</taxon>
    </lineage>
</organism>
<comment type="pathway">
    <text evidence="5">Cofactor biosynthesis; biotin biosynthesis.</text>
</comment>
<comment type="caution">
    <text evidence="6">The sequence shown here is derived from an EMBL/GenBank/DDBJ whole genome shotgun (WGS) entry which is preliminary data.</text>
</comment>
<dbReference type="Proteomes" id="UP000661691">
    <property type="component" value="Unassembled WGS sequence"/>
</dbReference>
<dbReference type="Pfam" id="PF13489">
    <property type="entry name" value="Methyltransf_23"/>
    <property type="match status" value="1"/>
</dbReference>
<dbReference type="GO" id="GO:0032259">
    <property type="term" value="P:methylation"/>
    <property type="evidence" value="ECO:0007669"/>
    <property type="project" value="UniProtKB-KW"/>
</dbReference>
<dbReference type="NCBIfam" id="TIGR02072">
    <property type="entry name" value="BioC"/>
    <property type="match status" value="1"/>
</dbReference>
<proteinExistence type="inferred from homology"/>
<dbReference type="InterPro" id="IPR011814">
    <property type="entry name" value="BioC"/>
</dbReference>
<evidence type="ECO:0000256" key="4">
    <source>
        <dbReference type="ARBA" id="ARBA00022756"/>
    </source>
</evidence>
<name>A0A926NAK5_9BACL</name>
<evidence type="ECO:0000313" key="6">
    <source>
        <dbReference type="EMBL" id="MBD1372537.1"/>
    </source>
</evidence>
<dbReference type="RefSeq" id="WP_191140462.1">
    <property type="nucleotide sequence ID" value="NZ_JACXAG020000006.1"/>
</dbReference>
<dbReference type="GO" id="GO:0009102">
    <property type="term" value="P:biotin biosynthetic process"/>
    <property type="evidence" value="ECO:0007669"/>
    <property type="project" value="UniProtKB-UniRule"/>
</dbReference>
<dbReference type="PANTHER" id="PTHR43861">
    <property type="entry name" value="TRANS-ACONITATE 2-METHYLTRANSFERASE-RELATED"/>
    <property type="match status" value="1"/>
</dbReference>
<sequence length="265" mass="30247">MINKIHVAKQFNRAVPSYEEHAVVQKQMASDLINGLQQEQITPRKILEIGCGTGVMTEMLVRAFPLAQITALDLADQMIAEAKCKPALRDVTFITADAEQWAGNETEYDVILSNATIQWFTQPTETLKKWKAWLSPVGKLMLTTFGEKTFQELHACFQQVEASFNLKPQTHGLLLHSLTNWQEICKEAGFQNIDSEETCIRLNYLDSRDFLQSIKDTGASYSQSKEGMGISFKVLARVMRLYNEQYRTRDGVYATYHTLRFIVHK</sequence>
<keyword evidence="2 5" id="KW-0808">Transferase</keyword>
<dbReference type="EC" id="2.1.1.197" evidence="5"/>
<comment type="similarity">
    <text evidence="5">Belongs to the methyltransferase superfamily.</text>
</comment>
<reference evidence="7" key="1">
    <citation type="submission" date="2022-10" db="EMBL/GenBank/DDBJ databases">
        <title>A novel bacterium of genus Hazenella, isolated from South China Sea.</title>
        <authorList>
            <person name="Huang H."/>
            <person name="Mo K."/>
            <person name="Hu Y."/>
        </authorList>
    </citation>
    <scope>NUCLEOTIDE SEQUENCE [LARGE SCALE GENOMIC DNA]</scope>
    <source>
        <strain evidence="7">IB182357</strain>
    </source>
</reference>
<dbReference type="InterPro" id="IPR029063">
    <property type="entry name" value="SAM-dependent_MTases_sf"/>
</dbReference>
<keyword evidence="3 5" id="KW-0949">S-adenosyl-L-methionine</keyword>
<evidence type="ECO:0000256" key="5">
    <source>
        <dbReference type="HAMAP-Rule" id="MF_00835"/>
    </source>
</evidence>
<dbReference type="Gene3D" id="3.40.50.150">
    <property type="entry name" value="Vaccinia Virus protein VP39"/>
    <property type="match status" value="1"/>
</dbReference>
<evidence type="ECO:0000256" key="2">
    <source>
        <dbReference type="ARBA" id="ARBA00022679"/>
    </source>
</evidence>
<dbReference type="EMBL" id="JACXAH010000011">
    <property type="protein sequence ID" value="MBD1372537.1"/>
    <property type="molecule type" value="Genomic_DNA"/>
</dbReference>
<dbReference type="AlphaFoldDB" id="A0A926NAK5"/>
<keyword evidence="1 5" id="KW-0489">Methyltransferase</keyword>
<dbReference type="HAMAP" id="MF_00835">
    <property type="entry name" value="BioC"/>
    <property type="match status" value="1"/>
</dbReference>
<keyword evidence="4 5" id="KW-0093">Biotin biosynthesis</keyword>
<dbReference type="GO" id="GO:0102130">
    <property type="term" value="F:malonyl-CoA methyltransferase activity"/>
    <property type="evidence" value="ECO:0007669"/>
    <property type="project" value="UniProtKB-EC"/>
</dbReference>
<dbReference type="GO" id="GO:0010340">
    <property type="term" value="F:carboxyl-O-methyltransferase activity"/>
    <property type="evidence" value="ECO:0007669"/>
    <property type="project" value="UniProtKB-UniRule"/>
</dbReference>
<comment type="catalytic activity">
    <reaction evidence="5">
        <text>malonyl-[ACP] + S-adenosyl-L-methionine = malonyl-[ACP] methyl ester + S-adenosyl-L-homocysteine</text>
        <dbReference type="Rhea" id="RHEA:17105"/>
        <dbReference type="Rhea" id="RHEA-COMP:9623"/>
        <dbReference type="Rhea" id="RHEA-COMP:9954"/>
        <dbReference type="ChEBI" id="CHEBI:57856"/>
        <dbReference type="ChEBI" id="CHEBI:59789"/>
        <dbReference type="ChEBI" id="CHEBI:78449"/>
        <dbReference type="ChEBI" id="CHEBI:78845"/>
        <dbReference type="EC" id="2.1.1.197"/>
    </reaction>
</comment>
<dbReference type="SUPFAM" id="SSF53335">
    <property type="entry name" value="S-adenosyl-L-methionine-dependent methyltransferases"/>
    <property type="match status" value="1"/>
</dbReference>
<protein>
    <recommendedName>
        <fullName evidence="5">Malonyl-[acyl-carrier protein] O-methyltransferase</fullName>
        <shortName evidence="5">Malonyl-ACP O-methyltransferase</shortName>
        <ecNumber evidence="5">2.1.1.197</ecNumber>
    </recommendedName>
    <alternativeName>
        <fullName evidence="5">Biotin synthesis protein BioC</fullName>
    </alternativeName>
</protein>
<evidence type="ECO:0000313" key="7">
    <source>
        <dbReference type="Proteomes" id="UP000661691"/>
    </source>
</evidence>
<keyword evidence="7" id="KW-1185">Reference proteome</keyword>
<comment type="function">
    <text evidence="5">Converts the free carboxyl group of a malonyl-thioester to its methyl ester by transfer of a methyl group from S-adenosyl-L-methionine (SAM). It allows to synthesize pimeloyl-ACP via the fatty acid synthetic pathway.</text>
</comment>
<evidence type="ECO:0000256" key="3">
    <source>
        <dbReference type="ARBA" id="ARBA00022691"/>
    </source>
</evidence>
<accession>A0A926NAK5</accession>
<evidence type="ECO:0000256" key="1">
    <source>
        <dbReference type="ARBA" id="ARBA00022603"/>
    </source>
</evidence>
<dbReference type="CDD" id="cd02440">
    <property type="entry name" value="AdoMet_MTases"/>
    <property type="match status" value="1"/>
</dbReference>